<dbReference type="Pfam" id="PF00561">
    <property type="entry name" value="Abhydrolase_1"/>
    <property type="match status" value="1"/>
</dbReference>
<evidence type="ECO:0000256" key="5">
    <source>
        <dbReference type="ARBA" id="ARBA00021843"/>
    </source>
</evidence>
<sequence>MKSLYSASDAYATHQISVDPYHKLYIEESGTEQGIPVVFLHGGPGSGCNSAHRRFFDPDAYRVILFDQRGAGKSEPLGETANNTTQDLVADLETMREYLGIDRWLLFAGSWGATLSLAYAQKHHNRILGMILRGVFLARRSDLEWFFFELQQLLPQAWKEFSNDVYPCRSASDLINWFHTAVHEGNTQIALSAANKWAEWGAKVAYWHLAEKSHQSSEGAKLNSQQSQRLLAKVKIETHYAKHHYFLTEGELLQHVSELPPMPVSIVHGVLDITCRLNAAWQLHQAIPGSKLITLPQTGHLIDDPEMATALVHESNGMRETLSRLL</sequence>
<evidence type="ECO:0000256" key="7">
    <source>
        <dbReference type="ARBA" id="ARBA00022490"/>
    </source>
</evidence>
<keyword evidence="8 11" id="KW-0645">Protease</keyword>
<keyword evidence="9 11" id="KW-0378">Hydrolase</keyword>
<dbReference type="EC" id="3.4.11.5" evidence="4 11"/>
<feature type="active site" description="Proton donor" evidence="12">
    <location>
        <position position="300"/>
    </location>
</feature>
<dbReference type="InterPro" id="IPR002410">
    <property type="entry name" value="Peptidase_S33"/>
</dbReference>
<comment type="caution">
    <text evidence="15">The sequence shown here is derived from an EMBL/GenBank/DDBJ whole genome shotgun (WGS) entry which is preliminary data.</text>
</comment>
<dbReference type="AlphaFoldDB" id="A0A9E4N2A6"/>
<dbReference type="InterPro" id="IPR029058">
    <property type="entry name" value="AB_hydrolase_fold"/>
</dbReference>
<dbReference type="SUPFAM" id="SSF53474">
    <property type="entry name" value="alpha/beta-Hydrolases"/>
    <property type="match status" value="1"/>
</dbReference>
<dbReference type="InterPro" id="IPR005944">
    <property type="entry name" value="Pro_iminopeptidase"/>
</dbReference>
<evidence type="ECO:0000256" key="10">
    <source>
        <dbReference type="ARBA" id="ARBA00029605"/>
    </source>
</evidence>
<gene>
    <name evidence="15" type="primary">pip</name>
    <name evidence="15" type="ORF">JAZ07_03975</name>
</gene>
<evidence type="ECO:0000256" key="13">
    <source>
        <dbReference type="RuleBase" id="RU003421"/>
    </source>
</evidence>
<evidence type="ECO:0000256" key="1">
    <source>
        <dbReference type="ARBA" id="ARBA00001585"/>
    </source>
</evidence>
<evidence type="ECO:0000313" key="16">
    <source>
        <dbReference type="Proteomes" id="UP000886667"/>
    </source>
</evidence>
<evidence type="ECO:0000256" key="8">
    <source>
        <dbReference type="ARBA" id="ARBA00022670"/>
    </source>
</evidence>
<dbReference type="GO" id="GO:0004177">
    <property type="term" value="F:aminopeptidase activity"/>
    <property type="evidence" value="ECO:0007669"/>
    <property type="project" value="UniProtKB-UniRule"/>
</dbReference>
<comment type="similarity">
    <text evidence="3 11 13">Belongs to the peptidase S33 family.</text>
</comment>
<evidence type="ECO:0000256" key="11">
    <source>
        <dbReference type="PIRNR" id="PIRNR006431"/>
    </source>
</evidence>
<dbReference type="GO" id="GO:0006508">
    <property type="term" value="P:proteolysis"/>
    <property type="evidence" value="ECO:0007669"/>
    <property type="project" value="UniProtKB-KW"/>
</dbReference>
<dbReference type="PANTHER" id="PTHR43722">
    <property type="entry name" value="PROLINE IMINOPEPTIDASE"/>
    <property type="match status" value="1"/>
</dbReference>
<dbReference type="GO" id="GO:0005737">
    <property type="term" value="C:cytoplasm"/>
    <property type="evidence" value="ECO:0007669"/>
    <property type="project" value="UniProtKB-SubCell"/>
</dbReference>
<accession>A0A9E4N2A6</accession>
<evidence type="ECO:0000313" key="15">
    <source>
        <dbReference type="EMBL" id="MCG7945486.1"/>
    </source>
</evidence>
<feature type="domain" description="AB hydrolase-1" evidence="14">
    <location>
        <begin position="36"/>
        <end position="302"/>
    </location>
</feature>
<dbReference type="Proteomes" id="UP000886667">
    <property type="component" value="Unassembled WGS sequence"/>
</dbReference>
<reference evidence="15" key="1">
    <citation type="journal article" date="2021" name="Proc. Natl. Acad. Sci. U.S.A.">
        <title>Global biogeography of chemosynthetic symbionts reveals both localized and globally distributed symbiont groups. .</title>
        <authorList>
            <person name="Osvatic J.T."/>
            <person name="Wilkins L.G.E."/>
            <person name="Leibrecht L."/>
            <person name="Leray M."/>
            <person name="Zauner S."/>
            <person name="Polzin J."/>
            <person name="Camacho Y."/>
            <person name="Gros O."/>
            <person name="van Gils J.A."/>
            <person name="Eisen J.A."/>
            <person name="Petersen J.M."/>
            <person name="Yuen B."/>
        </authorList>
    </citation>
    <scope>NUCLEOTIDE SEQUENCE</scope>
    <source>
        <strain evidence="15">MAGclacostrist064TRANS</strain>
    </source>
</reference>
<evidence type="ECO:0000259" key="14">
    <source>
        <dbReference type="Pfam" id="PF00561"/>
    </source>
</evidence>
<name>A0A9E4N2A6_9GAMM</name>
<feature type="active site" evidence="12">
    <location>
        <position position="272"/>
    </location>
</feature>
<comment type="subcellular location">
    <subcellularLocation>
        <location evidence="2 11">Cytoplasm</location>
    </subcellularLocation>
</comment>
<dbReference type="PRINTS" id="PR00793">
    <property type="entry name" value="PROAMNOPTASE"/>
</dbReference>
<protein>
    <recommendedName>
        <fullName evidence="5 11">Proline iminopeptidase</fullName>
        <shortName evidence="11">PIP</shortName>
        <ecNumber evidence="4 11">3.4.11.5</ecNumber>
    </recommendedName>
    <alternativeName>
        <fullName evidence="10 11">Prolyl aminopeptidase</fullName>
    </alternativeName>
</protein>
<comment type="catalytic activity">
    <reaction evidence="1 11 13">
        <text>Release of N-terminal proline from a peptide.</text>
        <dbReference type="EC" id="3.4.11.5"/>
    </reaction>
</comment>
<organism evidence="15 16">
    <name type="scientific">Candidatus Thiodiazotropha taylori</name>
    <dbReference type="NCBI Taxonomy" id="2792791"/>
    <lineage>
        <taxon>Bacteria</taxon>
        <taxon>Pseudomonadati</taxon>
        <taxon>Pseudomonadota</taxon>
        <taxon>Gammaproteobacteria</taxon>
        <taxon>Chromatiales</taxon>
        <taxon>Sedimenticolaceae</taxon>
        <taxon>Candidatus Thiodiazotropha</taxon>
    </lineage>
</organism>
<feature type="active site" description="Nucleophile" evidence="12">
    <location>
        <position position="110"/>
    </location>
</feature>
<evidence type="ECO:0000256" key="6">
    <source>
        <dbReference type="ARBA" id="ARBA00022438"/>
    </source>
</evidence>
<evidence type="ECO:0000256" key="12">
    <source>
        <dbReference type="PIRSR" id="PIRSR006431-1"/>
    </source>
</evidence>
<keyword evidence="6 11" id="KW-0031">Aminopeptidase</keyword>
<dbReference type="Gene3D" id="3.40.50.1820">
    <property type="entry name" value="alpha/beta hydrolase"/>
    <property type="match status" value="1"/>
</dbReference>
<evidence type="ECO:0000256" key="3">
    <source>
        <dbReference type="ARBA" id="ARBA00010088"/>
    </source>
</evidence>
<proteinExistence type="inferred from homology"/>
<evidence type="ECO:0000256" key="9">
    <source>
        <dbReference type="ARBA" id="ARBA00022801"/>
    </source>
</evidence>
<evidence type="ECO:0000256" key="2">
    <source>
        <dbReference type="ARBA" id="ARBA00004496"/>
    </source>
</evidence>
<dbReference type="PIRSF" id="PIRSF006431">
    <property type="entry name" value="Pept_S33"/>
    <property type="match status" value="1"/>
</dbReference>
<dbReference type="PANTHER" id="PTHR43722:SF1">
    <property type="entry name" value="PROLINE IMINOPEPTIDASE"/>
    <property type="match status" value="1"/>
</dbReference>
<dbReference type="EMBL" id="JAEPCM010000105">
    <property type="protein sequence ID" value="MCG7945486.1"/>
    <property type="molecule type" value="Genomic_DNA"/>
</dbReference>
<keyword evidence="7 11" id="KW-0963">Cytoplasm</keyword>
<dbReference type="NCBIfam" id="TIGR01249">
    <property type="entry name" value="pro_imino_pep_1"/>
    <property type="match status" value="1"/>
</dbReference>
<evidence type="ECO:0000256" key="4">
    <source>
        <dbReference type="ARBA" id="ARBA00012568"/>
    </source>
</evidence>
<dbReference type="InterPro" id="IPR000073">
    <property type="entry name" value="AB_hydrolase_1"/>
</dbReference>